<evidence type="ECO:0000313" key="9">
    <source>
        <dbReference type="Proteomes" id="UP000294292"/>
    </source>
</evidence>
<dbReference type="GO" id="GO:0022857">
    <property type="term" value="F:transmembrane transporter activity"/>
    <property type="evidence" value="ECO:0007669"/>
    <property type="project" value="InterPro"/>
</dbReference>
<dbReference type="OrthoDB" id="9814001at2"/>
<dbReference type="CDD" id="cd17489">
    <property type="entry name" value="MFS_YfcJ_like"/>
    <property type="match status" value="1"/>
</dbReference>
<feature type="transmembrane region" description="Helical" evidence="6">
    <location>
        <begin position="247"/>
        <end position="265"/>
    </location>
</feature>
<dbReference type="PANTHER" id="PTHR23531:SF2">
    <property type="entry name" value="PERMEASE"/>
    <property type="match status" value="1"/>
</dbReference>
<dbReference type="InterPro" id="IPR020846">
    <property type="entry name" value="MFS_dom"/>
</dbReference>
<dbReference type="PROSITE" id="PS50850">
    <property type="entry name" value="MFS"/>
    <property type="match status" value="1"/>
</dbReference>
<keyword evidence="3 6" id="KW-0812">Transmembrane</keyword>
<dbReference type="Pfam" id="PF07690">
    <property type="entry name" value="MFS_1"/>
    <property type="match status" value="1"/>
</dbReference>
<sequence length="397" mass="43378">MTTNKKPIWTRDFINIAVSNFFIFVALYAFITLLPLYILDLPSGTVAQAGLVTTIFFLSVIIVRPFSGMIIEKFGKKRMLLLSMTAFALSTFSYTLTDDISLFLVLRLIHGISFSIATTVTISIVVDLVPPERRGEGIGYFGLSMNVALVAGPFIALTLQPLISYTMIFILFGIIGVIGLICSLAVKVKDEVVPVSSSSSSSERRRITWSDLFEKRAIAISMVGMFVSFSYASILSFISIYAQSIGMVQAASFFFVTFAAIMILFRPITGRLFDSMGPNIVIIPSLIIYSVGLYLLSITSTPTMLLIAGGLIGLGYGTLLPSFQALVIQSSPNKRSTYATATFFTFFDTGVALGSFILGIVAGALGYSNLYLFMAIFVLFIAVYYTMVIRKQLPKLA</sequence>
<dbReference type="AlphaFoldDB" id="A0A4P7A202"/>
<feature type="transmembrane region" description="Helical" evidence="6">
    <location>
        <begin position="340"/>
        <end position="364"/>
    </location>
</feature>
<dbReference type="GO" id="GO:0005886">
    <property type="term" value="C:plasma membrane"/>
    <property type="evidence" value="ECO:0007669"/>
    <property type="project" value="UniProtKB-SubCell"/>
</dbReference>
<organism evidence="8 9">
    <name type="scientific">Paenisporosarcina antarctica</name>
    <dbReference type="NCBI Taxonomy" id="417367"/>
    <lineage>
        <taxon>Bacteria</taxon>
        <taxon>Bacillati</taxon>
        <taxon>Bacillota</taxon>
        <taxon>Bacilli</taxon>
        <taxon>Bacillales</taxon>
        <taxon>Caryophanaceae</taxon>
        <taxon>Paenisporosarcina</taxon>
    </lineage>
</organism>
<dbReference type="InterPro" id="IPR052714">
    <property type="entry name" value="MFS_Exporter"/>
</dbReference>
<feature type="transmembrane region" description="Helical" evidence="6">
    <location>
        <begin position="138"/>
        <end position="156"/>
    </location>
</feature>
<evidence type="ECO:0000259" key="7">
    <source>
        <dbReference type="PROSITE" id="PS50850"/>
    </source>
</evidence>
<dbReference type="Proteomes" id="UP000294292">
    <property type="component" value="Chromosome"/>
</dbReference>
<dbReference type="InterPro" id="IPR011701">
    <property type="entry name" value="MFS"/>
</dbReference>
<feature type="transmembrane region" description="Helical" evidence="6">
    <location>
        <begin position="162"/>
        <end position="186"/>
    </location>
</feature>
<evidence type="ECO:0000256" key="5">
    <source>
        <dbReference type="ARBA" id="ARBA00023136"/>
    </source>
</evidence>
<feature type="transmembrane region" description="Helical" evidence="6">
    <location>
        <begin position="370"/>
        <end position="389"/>
    </location>
</feature>
<evidence type="ECO:0000256" key="1">
    <source>
        <dbReference type="ARBA" id="ARBA00004651"/>
    </source>
</evidence>
<feature type="transmembrane region" description="Helical" evidence="6">
    <location>
        <begin position="79"/>
        <end position="96"/>
    </location>
</feature>
<evidence type="ECO:0000256" key="4">
    <source>
        <dbReference type="ARBA" id="ARBA00022989"/>
    </source>
</evidence>
<dbReference type="PANTHER" id="PTHR23531">
    <property type="entry name" value="QUINOLENE RESISTANCE PROTEIN NORA"/>
    <property type="match status" value="1"/>
</dbReference>
<evidence type="ECO:0000256" key="2">
    <source>
        <dbReference type="ARBA" id="ARBA00022448"/>
    </source>
</evidence>
<evidence type="ECO:0000313" key="8">
    <source>
        <dbReference type="EMBL" id="QBP42644.1"/>
    </source>
</evidence>
<keyword evidence="5 6" id="KW-0472">Membrane</keyword>
<keyword evidence="2" id="KW-0813">Transport</keyword>
<proteinExistence type="predicted"/>
<evidence type="ECO:0000256" key="6">
    <source>
        <dbReference type="SAM" id="Phobius"/>
    </source>
</evidence>
<dbReference type="InterPro" id="IPR036259">
    <property type="entry name" value="MFS_trans_sf"/>
</dbReference>
<reference evidence="8 9" key="1">
    <citation type="submission" date="2019-03" db="EMBL/GenBank/DDBJ databases">
        <title>Complete genome sequence of Paenisporosarcina antarctica CGMCC 1.6503T.</title>
        <authorList>
            <person name="Rong J.-C."/>
            <person name="Chi N.-Y."/>
            <person name="Zhang Q.-F."/>
        </authorList>
    </citation>
    <scope>NUCLEOTIDE SEQUENCE [LARGE SCALE GENOMIC DNA]</scope>
    <source>
        <strain evidence="8 9">CGMCC 1.6503</strain>
    </source>
</reference>
<feature type="transmembrane region" description="Helical" evidence="6">
    <location>
        <begin position="277"/>
        <end position="298"/>
    </location>
</feature>
<feature type="transmembrane region" description="Helical" evidence="6">
    <location>
        <begin position="21"/>
        <end position="39"/>
    </location>
</feature>
<protein>
    <submittedName>
        <fullName evidence="8">MFS transporter</fullName>
    </submittedName>
</protein>
<evidence type="ECO:0000256" key="3">
    <source>
        <dbReference type="ARBA" id="ARBA00022692"/>
    </source>
</evidence>
<dbReference type="SUPFAM" id="SSF103473">
    <property type="entry name" value="MFS general substrate transporter"/>
    <property type="match status" value="1"/>
</dbReference>
<feature type="transmembrane region" description="Helical" evidence="6">
    <location>
        <begin position="304"/>
        <end position="328"/>
    </location>
</feature>
<dbReference type="RefSeq" id="WP_134211217.1">
    <property type="nucleotide sequence ID" value="NZ_CP038015.1"/>
</dbReference>
<dbReference type="KEGG" id="panc:E2636_16490"/>
<feature type="transmembrane region" description="Helical" evidence="6">
    <location>
        <begin position="102"/>
        <end position="126"/>
    </location>
</feature>
<keyword evidence="9" id="KW-1185">Reference proteome</keyword>
<gene>
    <name evidence="8" type="ORF">E2636_16490</name>
</gene>
<feature type="domain" description="Major facilitator superfamily (MFS) profile" evidence="7">
    <location>
        <begin position="12"/>
        <end position="392"/>
    </location>
</feature>
<comment type="subcellular location">
    <subcellularLocation>
        <location evidence="1">Cell membrane</location>
        <topology evidence="1">Multi-pass membrane protein</topology>
    </subcellularLocation>
</comment>
<dbReference type="EMBL" id="CP038015">
    <property type="protein sequence ID" value="QBP42644.1"/>
    <property type="molecule type" value="Genomic_DNA"/>
</dbReference>
<feature type="transmembrane region" description="Helical" evidence="6">
    <location>
        <begin position="217"/>
        <end position="241"/>
    </location>
</feature>
<keyword evidence="4 6" id="KW-1133">Transmembrane helix</keyword>
<name>A0A4P7A202_9BACL</name>
<feature type="transmembrane region" description="Helical" evidence="6">
    <location>
        <begin position="45"/>
        <end position="67"/>
    </location>
</feature>
<dbReference type="Gene3D" id="1.20.1250.20">
    <property type="entry name" value="MFS general substrate transporter like domains"/>
    <property type="match status" value="1"/>
</dbReference>
<accession>A0A4P7A202</accession>